<protein>
    <submittedName>
        <fullName evidence="2">Uncharacterized protein</fullName>
    </submittedName>
</protein>
<reference evidence="2" key="1">
    <citation type="submission" date="2020-02" db="EMBL/GenBank/DDBJ databases">
        <authorList>
            <person name="Scholz U."/>
            <person name="Mascher M."/>
            <person name="Fiebig A."/>
        </authorList>
    </citation>
    <scope>NUCLEOTIDE SEQUENCE</scope>
</reference>
<keyword evidence="1" id="KW-0812">Transmembrane</keyword>
<dbReference type="Proteomes" id="UP000663760">
    <property type="component" value="Chromosome 10"/>
</dbReference>
<name>A0A7I8L2Q7_SPIIN</name>
<feature type="transmembrane region" description="Helical" evidence="1">
    <location>
        <begin position="20"/>
        <end position="41"/>
    </location>
</feature>
<dbReference type="PANTHER" id="PTHR38925">
    <property type="entry name" value="PROTEIN, PUTATIVE-RELATED"/>
    <property type="match status" value="1"/>
</dbReference>
<dbReference type="AlphaFoldDB" id="A0A7I8L2Q7"/>
<evidence type="ECO:0000256" key="1">
    <source>
        <dbReference type="SAM" id="Phobius"/>
    </source>
</evidence>
<proteinExistence type="predicted"/>
<keyword evidence="1" id="KW-0472">Membrane</keyword>
<gene>
    <name evidence="2" type="ORF">SI8410_10014266</name>
</gene>
<sequence>MVFSACTGDRPPALPMVLPLLAAAGHGGGQLLMVLLVPFLLKIPARRYAPLVLGDLAFSSRLFFFRLSRILFHAQPAAAGGGDGRWGRTLRLVVSGRAHGGQRWAGPDEDSLHAVSMLVL</sequence>
<keyword evidence="3" id="KW-1185">Reference proteome</keyword>
<keyword evidence="1" id="KW-1133">Transmembrane helix</keyword>
<evidence type="ECO:0000313" key="3">
    <source>
        <dbReference type="Proteomes" id="UP000663760"/>
    </source>
</evidence>
<dbReference type="PANTHER" id="PTHR38925:SF1">
    <property type="entry name" value="PROTEIN, PUTATIVE-RELATED"/>
    <property type="match status" value="1"/>
</dbReference>
<evidence type="ECO:0000313" key="2">
    <source>
        <dbReference type="EMBL" id="CAA7403588.1"/>
    </source>
</evidence>
<dbReference type="EMBL" id="LR746273">
    <property type="protein sequence ID" value="CAA7403588.1"/>
    <property type="molecule type" value="Genomic_DNA"/>
</dbReference>
<accession>A0A7I8L2Q7</accession>
<organism evidence="2 3">
    <name type="scientific">Spirodela intermedia</name>
    <name type="common">Intermediate duckweed</name>
    <dbReference type="NCBI Taxonomy" id="51605"/>
    <lineage>
        <taxon>Eukaryota</taxon>
        <taxon>Viridiplantae</taxon>
        <taxon>Streptophyta</taxon>
        <taxon>Embryophyta</taxon>
        <taxon>Tracheophyta</taxon>
        <taxon>Spermatophyta</taxon>
        <taxon>Magnoliopsida</taxon>
        <taxon>Liliopsida</taxon>
        <taxon>Araceae</taxon>
        <taxon>Lemnoideae</taxon>
        <taxon>Spirodela</taxon>
    </lineage>
</organism>